<name>C3YJ95_BRAFL</name>
<reference evidence="3" key="1">
    <citation type="journal article" date="2008" name="Nature">
        <title>The amphioxus genome and the evolution of the chordate karyotype.</title>
        <authorList>
            <consortium name="US DOE Joint Genome Institute (JGI-PGF)"/>
            <person name="Putnam N.H."/>
            <person name="Butts T."/>
            <person name="Ferrier D.E.K."/>
            <person name="Furlong R.F."/>
            <person name="Hellsten U."/>
            <person name="Kawashima T."/>
            <person name="Robinson-Rechavi M."/>
            <person name="Shoguchi E."/>
            <person name="Terry A."/>
            <person name="Yu J.-K."/>
            <person name="Benito-Gutierrez E.L."/>
            <person name="Dubchak I."/>
            <person name="Garcia-Fernandez J."/>
            <person name="Gibson-Brown J.J."/>
            <person name="Grigoriev I.V."/>
            <person name="Horton A.C."/>
            <person name="de Jong P.J."/>
            <person name="Jurka J."/>
            <person name="Kapitonov V.V."/>
            <person name="Kohara Y."/>
            <person name="Kuroki Y."/>
            <person name="Lindquist E."/>
            <person name="Lucas S."/>
            <person name="Osoegawa K."/>
            <person name="Pennacchio L.A."/>
            <person name="Salamov A.A."/>
            <person name="Satou Y."/>
            <person name="Sauka-Spengler T."/>
            <person name="Schmutz J."/>
            <person name="Shin-I T."/>
            <person name="Toyoda A."/>
            <person name="Bronner-Fraser M."/>
            <person name="Fujiyama A."/>
            <person name="Holland L.Z."/>
            <person name="Holland P.W.H."/>
            <person name="Satoh N."/>
            <person name="Rokhsar D.S."/>
        </authorList>
    </citation>
    <scope>NUCLEOTIDE SEQUENCE [LARGE SCALE GENOMIC DNA]</scope>
    <source>
        <strain evidence="3">S238N-H82</strain>
        <tissue evidence="3">Testes</tissue>
    </source>
</reference>
<sequence>MQAAQAFPPADKILWRACLGDQSHVELRGLGLTSLPWKVFQPPLCTAITYLDVSYNQLSTLPSKVGDLHNLQYLYAHDNVLHSFPVEIASLSHLRVVDFSRNCIVETPTALAQAKSLEVVNLSGNLITLLIPKLLYIPTLLQLHLIRNPIQNVPKDIIRAGLDAMQKFFDVDVPKNCNQQKSEPRRLSLVEQLNSVTLRSCYIRENELETSSIVEVSEKDHASETLSTHCKCSSVGWICGRNGRDRCWSSSDRGYYSSSNFDINSLSYDFGAIDLTNGDQLSCHGDYDSEGETDRDSNFDETDEKCSCYHGDEMESDPEDESFLARRKRLPDRTLLLTYKQVSVVVPEHNRSGHILAEFSLDILEDGRYLPAEVRDWSRVSVHASSVVCMEPHGAEFYPDEPAVITIPLHAEPSQCDKVVCLCSQTSEGQTPAWERIPESQWQFSDGKVIIKTSHFSLFTVVLRRVYPETKMVISTGGGTLNLKELPGVEIHFPEGSVHTSMEASMKVLYADPPYGLDEVNSPPYAIATPVVTLGPHGYKFSTVTDPVVVKLPIPDYLQILDRFGQDTTLTVWHSPTNEEEPLAWEKLEVDHRIEEEGENHVICFPVTHFSWYRVLWDVLATKMHAAKMGVTYFYPYTQFSMMCQALMQEFQTHTFGLEVICYRSGKPLPEIGNYQHRVGGSIKPRLLKLGDITVRLVSQVFEADTDAGEEDSLAQTEADFRGQEFDKSFACRFKGQPIERGVFGKVFVERRVQKGVSEQVFHFNLTKSGKEVDPSPQMEEEWQVVALRELAAMLSITSEENWRLFATELGFTRREVTKFALADDPFTLLLTLYQGRGGTPDEFIHSLYEVSRKIRMGVASGHRVEDVERVVRAPLGSVLPVHHVTPMLTNDADKPGHPPDRTAMPGPVRKTERSTDSEVKTRMRRGL</sequence>
<dbReference type="PANTHER" id="PTHR24041:SF26">
    <property type="entry name" value="DEATH DOMAIN-CONTAINING PROTEIN"/>
    <property type="match status" value="1"/>
</dbReference>
<dbReference type="Gene3D" id="3.80.10.10">
    <property type="entry name" value="Ribonuclease Inhibitor"/>
    <property type="match status" value="1"/>
</dbReference>
<dbReference type="InterPro" id="IPR032675">
    <property type="entry name" value="LRR_dom_sf"/>
</dbReference>
<dbReference type="InterPro" id="IPR011029">
    <property type="entry name" value="DEATH-like_dom_sf"/>
</dbReference>
<dbReference type="PANTHER" id="PTHR24041">
    <property type="entry name" value="MUCIN"/>
    <property type="match status" value="1"/>
</dbReference>
<dbReference type="STRING" id="7739.C3YJ95"/>
<dbReference type="PROSITE" id="PS51145">
    <property type="entry name" value="ZU5"/>
    <property type="match status" value="1"/>
</dbReference>
<feature type="region of interest" description="Disordered" evidence="1">
    <location>
        <begin position="888"/>
        <end position="928"/>
    </location>
</feature>
<dbReference type="InParanoid" id="C3YJ95"/>
<dbReference type="eggNOG" id="KOG0619">
    <property type="taxonomic scope" value="Eukaryota"/>
</dbReference>
<organism>
    <name type="scientific">Branchiostoma floridae</name>
    <name type="common">Florida lancelet</name>
    <name type="synonym">Amphioxus</name>
    <dbReference type="NCBI Taxonomy" id="7739"/>
    <lineage>
        <taxon>Eukaryota</taxon>
        <taxon>Metazoa</taxon>
        <taxon>Chordata</taxon>
        <taxon>Cephalochordata</taxon>
        <taxon>Leptocardii</taxon>
        <taxon>Amphioxiformes</taxon>
        <taxon>Branchiostomatidae</taxon>
        <taxon>Branchiostoma</taxon>
    </lineage>
</organism>
<proteinExistence type="predicted"/>
<dbReference type="GO" id="GO:0007165">
    <property type="term" value="P:signal transduction"/>
    <property type="evidence" value="ECO:0007669"/>
    <property type="project" value="InterPro"/>
</dbReference>
<feature type="compositionally biased region" description="Basic and acidic residues" evidence="1">
    <location>
        <begin position="892"/>
        <end position="901"/>
    </location>
</feature>
<feature type="compositionally biased region" description="Basic and acidic residues" evidence="1">
    <location>
        <begin position="910"/>
        <end position="922"/>
    </location>
</feature>
<dbReference type="AlphaFoldDB" id="C3YJ95"/>
<dbReference type="Pfam" id="PF00791">
    <property type="entry name" value="ZU5"/>
    <property type="match status" value="1"/>
</dbReference>
<dbReference type="InterPro" id="IPR052504">
    <property type="entry name" value="Mucin_signaling_protection"/>
</dbReference>
<dbReference type="Pfam" id="PF00531">
    <property type="entry name" value="Death"/>
    <property type="match status" value="1"/>
</dbReference>
<dbReference type="InterPro" id="IPR000488">
    <property type="entry name" value="Death_dom"/>
</dbReference>
<evidence type="ECO:0000256" key="1">
    <source>
        <dbReference type="SAM" id="MobiDB-lite"/>
    </source>
</evidence>
<protein>
    <recommendedName>
        <fullName evidence="2">ZU5 domain-containing protein</fullName>
    </recommendedName>
</protein>
<feature type="domain" description="ZU5" evidence="2">
    <location>
        <begin position="468"/>
        <end position="619"/>
    </location>
</feature>
<evidence type="ECO:0000313" key="3">
    <source>
        <dbReference type="EMBL" id="EEN59593.1"/>
    </source>
</evidence>
<gene>
    <name evidence="3" type="ORF">BRAFLDRAFT_93124</name>
</gene>
<dbReference type="InterPro" id="IPR000906">
    <property type="entry name" value="ZU5_dom"/>
</dbReference>
<dbReference type="SUPFAM" id="SSF52058">
    <property type="entry name" value="L domain-like"/>
    <property type="match status" value="1"/>
</dbReference>
<dbReference type="SUPFAM" id="SSF47986">
    <property type="entry name" value="DEATH domain"/>
    <property type="match status" value="1"/>
</dbReference>
<evidence type="ECO:0000259" key="2">
    <source>
        <dbReference type="PROSITE" id="PS51145"/>
    </source>
</evidence>
<dbReference type="Gene3D" id="1.10.533.10">
    <property type="entry name" value="Death Domain, Fas"/>
    <property type="match status" value="1"/>
</dbReference>
<accession>C3YJ95</accession>
<dbReference type="Gene3D" id="2.60.220.30">
    <property type="match status" value="2"/>
</dbReference>
<dbReference type="EMBL" id="GG666519">
    <property type="protein sequence ID" value="EEN59593.1"/>
    <property type="molecule type" value="Genomic_DNA"/>
</dbReference>